<organism evidence="1">
    <name type="scientific">uncultured Caudovirales phage</name>
    <dbReference type="NCBI Taxonomy" id="2100421"/>
    <lineage>
        <taxon>Viruses</taxon>
        <taxon>Duplodnaviria</taxon>
        <taxon>Heunggongvirae</taxon>
        <taxon>Uroviricota</taxon>
        <taxon>Caudoviricetes</taxon>
        <taxon>Peduoviridae</taxon>
        <taxon>Maltschvirus</taxon>
        <taxon>Maltschvirus maltsch</taxon>
    </lineage>
</organism>
<evidence type="ECO:0000313" key="1">
    <source>
        <dbReference type="EMBL" id="CAB4222196.1"/>
    </source>
</evidence>
<accession>A0A6J5T4N8</accession>
<reference evidence="1" key="1">
    <citation type="submission" date="2020-05" db="EMBL/GenBank/DDBJ databases">
        <authorList>
            <person name="Chiriac C."/>
            <person name="Salcher M."/>
            <person name="Ghai R."/>
            <person name="Kavagutti S V."/>
        </authorList>
    </citation>
    <scope>NUCLEOTIDE SEQUENCE</scope>
</reference>
<sequence>MKQFKAMAASWARSFLAAALATYTVVGLDYKAIVASGVSALLPMLIRYLNPADKYAAQVS</sequence>
<proteinExistence type="predicted"/>
<gene>
    <name evidence="1" type="ORF">UFOVP1656_21</name>
</gene>
<protein>
    <recommendedName>
        <fullName evidence="2">Holin</fullName>
    </recommendedName>
</protein>
<evidence type="ECO:0008006" key="2">
    <source>
        <dbReference type="Google" id="ProtNLM"/>
    </source>
</evidence>
<dbReference type="EMBL" id="LR797510">
    <property type="protein sequence ID" value="CAB4222196.1"/>
    <property type="molecule type" value="Genomic_DNA"/>
</dbReference>
<name>A0A6J5T4N8_9CAUD</name>